<dbReference type="Proteomes" id="UP001154282">
    <property type="component" value="Unassembled WGS sequence"/>
</dbReference>
<proteinExistence type="predicted"/>
<organism evidence="1 2">
    <name type="scientific">Linum tenue</name>
    <dbReference type="NCBI Taxonomy" id="586396"/>
    <lineage>
        <taxon>Eukaryota</taxon>
        <taxon>Viridiplantae</taxon>
        <taxon>Streptophyta</taxon>
        <taxon>Embryophyta</taxon>
        <taxon>Tracheophyta</taxon>
        <taxon>Spermatophyta</taxon>
        <taxon>Magnoliopsida</taxon>
        <taxon>eudicotyledons</taxon>
        <taxon>Gunneridae</taxon>
        <taxon>Pentapetalae</taxon>
        <taxon>rosids</taxon>
        <taxon>fabids</taxon>
        <taxon>Malpighiales</taxon>
        <taxon>Linaceae</taxon>
        <taxon>Linum</taxon>
    </lineage>
</organism>
<comment type="caution">
    <text evidence="1">The sequence shown here is derived from an EMBL/GenBank/DDBJ whole genome shotgun (WGS) entry which is preliminary data.</text>
</comment>
<name>A0AAV0NKS7_9ROSI</name>
<evidence type="ECO:0000313" key="2">
    <source>
        <dbReference type="Proteomes" id="UP001154282"/>
    </source>
</evidence>
<reference evidence="1" key="1">
    <citation type="submission" date="2022-08" db="EMBL/GenBank/DDBJ databases">
        <authorList>
            <person name="Gutierrez-Valencia J."/>
        </authorList>
    </citation>
    <scope>NUCLEOTIDE SEQUENCE</scope>
</reference>
<protein>
    <submittedName>
        <fullName evidence="1">Uncharacterized protein</fullName>
    </submittedName>
</protein>
<dbReference type="AlphaFoldDB" id="A0AAV0NKS7"/>
<evidence type="ECO:0000313" key="1">
    <source>
        <dbReference type="EMBL" id="CAI0459185.1"/>
    </source>
</evidence>
<dbReference type="EMBL" id="CAMGYJ010000008">
    <property type="protein sequence ID" value="CAI0459185.1"/>
    <property type="molecule type" value="Genomic_DNA"/>
</dbReference>
<sequence>IVSLERVHNAIFRHGSIVGICGEVAAGHKYLPHAVWRDVDPSTRCASHSSYSD</sequence>
<keyword evidence="2" id="KW-1185">Reference proteome</keyword>
<accession>A0AAV0NKS7</accession>
<feature type="non-terminal residue" evidence="1">
    <location>
        <position position="1"/>
    </location>
</feature>
<gene>
    <name evidence="1" type="ORF">LITE_LOCUS33884</name>
</gene>